<proteinExistence type="predicted"/>
<dbReference type="AlphaFoldDB" id="A0A7X2LW69"/>
<reference evidence="2 3" key="1">
    <citation type="submission" date="2019-11" db="EMBL/GenBank/DDBJ databases">
        <title>Novel species isolated from a subtropical stream in China.</title>
        <authorList>
            <person name="Lu H."/>
        </authorList>
    </citation>
    <scope>NUCLEOTIDE SEQUENCE [LARGE SCALE GENOMIC DNA]</scope>
    <source>
        <strain evidence="2 3">FT92W</strain>
    </source>
</reference>
<dbReference type="InterPro" id="IPR010239">
    <property type="entry name" value="CHP02001"/>
</dbReference>
<keyword evidence="1" id="KW-0732">Signal</keyword>
<dbReference type="EMBL" id="WKJJ01000029">
    <property type="protein sequence ID" value="MRV76246.1"/>
    <property type="molecule type" value="Genomic_DNA"/>
</dbReference>
<feature type="chain" id="PRO_5031146426" evidence="1">
    <location>
        <begin position="22"/>
        <end position="264"/>
    </location>
</feature>
<dbReference type="NCBIfam" id="TIGR02001">
    <property type="entry name" value="gcw_chp"/>
    <property type="match status" value="1"/>
</dbReference>
<organism evidence="2 3">
    <name type="scientific">Pseudoduganella rivuli</name>
    <dbReference type="NCBI Taxonomy" id="2666085"/>
    <lineage>
        <taxon>Bacteria</taxon>
        <taxon>Pseudomonadati</taxon>
        <taxon>Pseudomonadota</taxon>
        <taxon>Betaproteobacteria</taxon>
        <taxon>Burkholderiales</taxon>
        <taxon>Oxalobacteraceae</taxon>
        <taxon>Telluria group</taxon>
        <taxon>Pseudoduganella</taxon>
    </lineage>
</organism>
<dbReference type="Proteomes" id="UP000446768">
    <property type="component" value="Unassembled WGS sequence"/>
</dbReference>
<feature type="signal peptide" evidence="1">
    <location>
        <begin position="1"/>
        <end position="21"/>
    </location>
</feature>
<name>A0A7X2LW69_9BURK</name>
<dbReference type="Pfam" id="PF09694">
    <property type="entry name" value="Gcw_chp"/>
    <property type="match status" value="1"/>
</dbReference>
<keyword evidence="3" id="KW-1185">Reference proteome</keyword>
<evidence type="ECO:0000256" key="1">
    <source>
        <dbReference type="SAM" id="SignalP"/>
    </source>
</evidence>
<sequence>MKYLVTLMLAAGALSAPAAYADAAPAWTESGNVSLLSDYVFRGVSQTQGKPTAQATLDFTHGSGAYAGVFGSGVSHAAYNNGNGAEIDLYGGYRHALDEQSNIDAGIVTYWYPGAQYKAGAKTVKYHTADVKLGWNHGALNVYGWVTVSSHWFGYAVDPYNGKVHDTRGTTYVEANWNPELAPGLAANLHIGRQDVRRLGMFSFTDVKAGVTKTWGNWALSGAAIYNNGTVYDGTLPLWVFFNGDGSGKRVVGKRVQLTLTRNF</sequence>
<gene>
    <name evidence="2" type="ORF">GJ700_31510</name>
</gene>
<protein>
    <submittedName>
        <fullName evidence="2">Uncharacterized protein</fullName>
    </submittedName>
</protein>
<comment type="caution">
    <text evidence="2">The sequence shown here is derived from an EMBL/GenBank/DDBJ whole genome shotgun (WGS) entry which is preliminary data.</text>
</comment>
<evidence type="ECO:0000313" key="2">
    <source>
        <dbReference type="EMBL" id="MRV76246.1"/>
    </source>
</evidence>
<accession>A0A7X2LW69</accession>
<evidence type="ECO:0000313" key="3">
    <source>
        <dbReference type="Proteomes" id="UP000446768"/>
    </source>
</evidence>
<dbReference type="RefSeq" id="WP_154381556.1">
    <property type="nucleotide sequence ID" value="NZ_WKJJ01000029.1"/>
</dbReference>